<evidence type="ECO:0000313" key="2">
    <source>
        <dbReference type="Proteomes" id="UP001175780"/>
    </source>
</evidence>
<reference evidence="1" key="1">
    <citation type="submission" date="2023-07" db="EMBL/GenBank/DDBJ databases">
        <title>Whole genome sequencing of environmental Acinetobacter calcoaceticus-baumannii complex from non-hospital environment.</title>
        <authorList>
            <person name="Wee S.K."/>
            <person name="Khoo E.Z.Y."/>
            <person name="Mohammad T.A.-H."/>
            <person name="Tan S.E.K."/>
            <person name="Yap E.P.H."/>
        </authorList>
    </citation>
    <scope>NUCLEOTIDE SEQUENCE</scope>
    <source>
        <strain evidence="1">PUMA0118</strain>
    </source>
</reference>
<evidence type="ECO:0000313" key="1">
    <source>
        <dbReference type="EMBL" id="MDO7363453.1"/>
    </source>
</evidence>
<comment type="caution">
    <text evidence="1">The sequence shown here is derived from an EMBL/GenBank/DDBJ whole genome shotgun (WGS) entry which is preliminary data.</text>
</comment>
<keyword evidence="2" id="KW-1185">Reference proteome</keyword>
<organism evidence="1 2">
    <name type="scientific">Acinetobacter geminorum</name>
    <dbReference type="NCBI Taxonomy" id="2730922"/>
    <lineage>
        <taxon>Bacteria</taxon>
        <taxon>Pseudomonadati</taxon>
        <taxon>Pseudomonadota</taxon>
        <taxon>Gammaproteobacteria</taxon>
        <taxon>Moraxellales</taxon>
        <taxon>Moraxellaceae</taxon>
        <taxon>Acinetobacter</taxon>
    </lineage>
</organism>
<proteinExistence type="predicted"/>
<dbReference type="EMBL" id="JAUPID010000043">
    <property type="protein sequence ID" value="MDO7363453.1"/>
    <property type="molecule type" value="Genomic_DNA"/>
</dbReference>
<accession>A0ABT8ZFG7</accession>
<name>A0ABT8ZFG7_9GAMM</name>
<protein>
    <submittedName>
        <fullName evidence="1">Uncharacterized protein</fullName>
    </submittedName>
</protein>
<dbReference type="RefSeq" id="WP_086264605.1">
    <property type="nucleotide sequence ID" value="NZ_JAUPID010000043.1"/>
</dbReference>
<sequence length="155" mass="17953">MPQFLIIAEKVYKKFEEEKHSTDNIIEHLNGLVSIIRQEIRGTPYQLKYNFIDFEECLNKPAKECRVKLDISLMPTYKNKGEYIMWLAGFIEKITLGGREKFPPLTNSLLPSCIVTNPYVTKMEQAKASSERSAQMIVNYFKSSDYEKINKVSTS</sequence>
<dbReference type="Proteomes" id="UP001175780">
    <property type="component" value="Unassembled WGS sequence"/>
</dbReference>
<gene>
    <name evidence="1" type="ORF">Q5X34_17475</name>
</gene>